<dbReference type="PROSITE" id="PS00134">
    <property type="entry name" value="TRYPSIN_HIS"/>
    <property type="match status" value="1"/>
</dbReference>
<dbReference type="PANTHER" id="PTHR24256">
    <property type="entry name" value="TRYPTASE-RELATED"/>
    <property type="match status" value="1"/>
</dbReference>
<comment type="similarity">
    <text evidence="4">Belongs to the peptidase S1 family. CLIP subfamily.</text>
</comment>
<dbReference type="InterPro" id="IPR051487">
    <property type="entry name" value="Ser/Thr_Proteases_Immune/Dev"/>
</dbReference>
<dbReference type="SUPFAM" id="SSF50494">
    <property type="entry name" value="Trypsin-like serine proteases"/>
    <property type="match status" value="1"/>
</dbReference>
<dbReference type="InterPro" id="IPR033116">
    <property type="entry name" value="TRYPSIN_SER"/>
</dbReference>
<evidence type="ECO:0000313" key="5">
    <source>
        <dbReference type="EMBL" id="KAF6200353.1"/>
    </source>
</evidence>
<evidence type="ECO:0000256" key="2">
    <source>
        <dbReference type="ARBA" id="ARBA00023157"/>
    </source>
</evidence>
<keyword evidence="3" id="KW-0325">Glycoprotein</keyword>
<evidence type="ECO:0000313" key="6">
    <source>
        <dbReference type="Proteomes" id="UP000466442"/>
    </source>
</evidence>
<reference evidence="5" key="1">
    <citation type="journal article" date="2021" name="Mol. Ecol. Resour.">
        <title>Apolygus lucorum genome provides insights into omnivorousness and mesophyll feeding.</title>
        <authorList>
            <person name="Liu Y."/>
            <person name="Liu H."/>
            <person name="Wang H."/>
            <person name="Huang T."/>
            <person name="Liu B."/>
            <person name="Yang B."/>
            <person name="Yin L."/>
            <person name="Li B."/>
            <person name="Zhang Y."/>
            <person name="Zhang S."/>
            <person name="Jiang F."/>
            <person name="Zhang X."/>
            <person name="Ren Y."/>
            <person name="Wang B."/>
            <person name="Wang S."/>
            <person name="Lu Y."/>
            <person name="Wu K."/>
            <person name="Fan W."/>
            <person name="Wang G."/>
        </authorList>
    </citation>
    <scope>NUCLEOTIDE SEQUENCE</scope>
    <source>
        <strain evidence="5">12Hb</strain>
    </source>
</reference>
<dbReference type="Proteomes" id="UP000466442">
    <property type="component" value="Unassembled WGS sequence"/>
</dbReference>
<dbReference type="InterPro" id="IPR001314">
    <property type="entry name" value="Peptidase_S1A"/>
</dbReference>
<name>A0A6A4ILQ6_APOLU</name>
<dbReference type="CDD" id="cd00190">
    <property type="entry name" value="Tryp_SPc"/>
    <property type="match status" value="1"/>
</dbReference>
<dbReference type="Gene3D" id="2.40.10.10">
    <property type="entry name" value="Trypsin-like serine proteases"/>
    <property type="match status" value="1"/>
</dbReference>
<dbReference type="FunFam" id="2.40.10.10:FF:000028">
    <property type="entry name" value="Serine protease easter"/>
    <property type="match status" value="1"/>
</dbReference>
<evidence type="ECO:0000256" key="4">
    <source>
        <dbReference type="ARBA" id="ARBA00024195"/>
    </source>
</evidence>
<dbReference type="PROSITE" id="PS00135">
    <property type="entry name" value="TRYPSIN_SER"/>
    <property type="match status" value="1"/>
</dbReference>
<dbReference type="SMART" id="SM00020">
    <property type="entry name" value="Tryp_SPc"/>
    <property type="match status" value="1"/>
</dbReference>
<dbReference type="InterPro" id="IPR018114">
    <property type="entry name" value="TRYPSIN_HIS"/>
</dbReference>
<dbReference type="InterPro" id="IPR043504">
    <property type="entry name" value="Peptidase_S1_PA_chymotrypsin"/>
</dbReference>
<proteinExistence type="inferred from homology"/>
<keyword evidence="2" id="KW-1015">Disulfide bond</keyword>
<dbReference type="PRINTS" id="PR00722">
    <property type="entry name" value="CHYMOTRYPSIN"/>
</dbReference>
<dbReference type="GO" id="GO:0004252">
    <property type="term" value="F:serine-type endopeptidase activity"/>
    <property type="evidence" value="ECO:0007669"/>
    <property type="project" value="InterPro"/>
</dbReference>
<accession>A0A6A4ILQ6</accession>
<dbReference type="OrthoDB" id="6339452at2759"/>
<keyword evidence="1" id="KW-0732">Signal</keyword>
<sequence length="321" mass="35580">MTIIVFVVAIQCDTVTERMEKRCRQYAESVFEIVEDPILLPGARPKKRDTCRISTQTTIVGGKRAEPQEFPHMAIIGYGKAFTYWQCGGSLISDQWVLSAAHCTAVVTKSPTGAVSHELAAYARVGDLDLYSTDDDAQPFTYKIIKRVRHPEYKRPQAYNDIVLFKLERTVQFSRMIRPICLLGLVSPNNNFVVASGWGATAFNGSGSSELLKVGLDVVTTARCDEDWKESVAKSDERNFKRGLPVGIKGETQICAWAPSKDTCQGDSGGPIQQVLTDPYCMYTIIGVTSIGSKCGGDIPSIYTRVSYYLPWIESHVWPQS</sequence>
<dbReference type="InterPro" id="IPR001254">
    <property type="entry name" value="Trypsin_dom"/>
</dbReference>
<comment type="caution">
    <text evidence="5">The sequence shown here is derived from an EMBL/GenBank/DDBJ whole genome shotgun (WGS) entry which is preliminary data.</text>
</comment>
<keyword evidence="6" id="KW-1185">Reference proteome</keyword>
<dbReference type="InterPro" id="IPR009003">
    <property type="entry name" value="Peptidase_S1_PA"/>
</dbReference>
<dbReference type="PROSITE" id="PS50240">
    <property type="entry name" value="TRYPSIN_DOM"/>
    <property type="match status" value="1"/>
</dbReference>
<dbReference type="Pfam" id="PF00089">
    <property type="entry name" value="Trypsin"/>
    <property type="match status" value="1"/>
</dbReference>
<dbReference type="AlphaFoldDB" id="A0A6A4ILQ6"/>
<evidence type="ECO:0000256" key="1">
    <source>
        <dbReference type="ARBA" id="ARBA00022729"/>
    </source>
</evidence>
<dbReference type="GO" id="GO:0006508">
    <property type="term" value="P:proteolysis"/>
    <property type="evidence" value="ECO:0007669"/>
    <property type="project" value="InterPro"/>
</dbReference>
<gene>
    <name evidence="5" type="ORF">GE061_006656</name>
</gene>
<organism evidence="5 6">
    <name type="scientific">Apolygus lucorum</name>
    <name type="common">Small green plant bug</name>
    <name type="synonym">Lygocoris lucorum</name>
    <dbReference type="NCBI Taxonomy" id="248454"/>
    <lineage>
        <taxon>Eukaryota</taxon>
        <taxon>Metazoa</taxon>
        <taxon>Ecdysozoa</taxon>
        <taxon>Arthropoda</taxon>
        <taxon>Hexapoda</taxon>
        <taxon>Insecta</taxon>
        <taxon>Pterygota</taxon>
        <taxon>Neoptera</taxon>
        <taxon>Paraneoptera</taxon>
        <taxon>Hemiptera</taxon>
        <taxon>Heteroptera</taxon>
        <taxon>Panheteroptera</taxon>
        <taxon>Cimicomorpha</taxon>
        <taxon>Miridae</taxon>
        <taxon>Mirini</taxon>
        <taxon>Apolygus</taxon>
    </lineage>
</organism>
<protein>
    <submittedName>
        <fullName evidence="5">Uncharacterized protein</fullName>
    </submittedName>
</protein>
<dbReference type="EMBL" id="WIXP02000014">
    <property type="protein sequence ID" value="KAF6200353.1"/>
    <property type="molecule type" value="Genomic_DNA"/>
</dbReference>
<evidence type="ECO:0000256" key="3">
    <source>
        <dbReference type="ARBA" id="ARBA00023180"/>
    </source>
</evidence>